<dbReference type="AlphaFoldDB" id="I4E835"/>
<proteinExistence type="predicted"/>
<sequence>MLIHYKSSLHIENAAQANLQFARLVLALSHGERGLGCRLPLRFRQILTSLILRFSFAEAALSDDLLEHHRYTHLRNAV</sequence>
<accession>I4E835</accession>
<name>I4E835_NEIME</name>
<gene>
    <name evidence="1" type="ORF">NMALPHA522_1962</name>
</gene>
<organism evidence="1">
    <name type="scientific">Neisseria meningitidis alpha522</name>
    <dbReference type="NCBI Taxonomy" id="996307"/>
    <lineage>
        <taxon>Bacteria</taxon>
        <taxon>Pseudomonadati</taxon>
        <taxon>Pseudomonadota</taxon>
        <taxon>Betaproteobacteria</taxon>
        <taxon>Neisseriales</taxon>
        <taxon>Neisseriaceae</taxon>
        <taxon>Neisseria</taxon>
    </lineage>
</organism>
<reference evidence="1" key="1">
    <citation type="submission" date="2011-03" db="EMBL/GenBank/DDBJ databases">
        <title>Draft genome of Neisseria meningitidis strain alpha522.</title>
        <authorList>
            <person name="Schoen C."/>
            <person name="Blom J."/>
        </authorList>
    </citation>
    <scope>NUCLEOTIDE SEQUENCE</scope>
    <source>
        <strain evidence="1">Alpha522</strain>
    </source>
</reference>
<dbReference type="EMBL" id="FR845715">
    <property type="protein sequence ID" value="CCA45503.1"/>
    <property type="molecule type" value="Genomic_DNA"/>
</dbReference>
<protein>
    <submittedName>
        <fullName evidence="1">Uncharacterized protein</fullName>
    </submittedName>
</protein>
<evidence type="ECO:0000313" key="1">
    <source>
        <dbReference type="EMBL" id="CCA45503.1"/>
    </source>
</evidence>